<accession>A0A060H4M3</accession>
<dbReference type="PIRSF" id="PIRSF002599">
    <property type="entry name" value="Cold_shock_A"/>
    <property type="match status" value="1"/>
</dbReference>
<dbReference type="InterPro" id="IPR011129">
    <property type="entry name" value="CSD"/>
</dbReference>
<dbReference type="InterPro" id="IPR019844">
    <property type="entry name" value="CSD_CS"/>
</dbReference>
<dbReference type="Pfam" id="PF00313">
    <property type="entry name" value="CSD"/>
    <property type="match status" value="1"/>
</dbReference>
<reference evidence="5 6" key="1">
    <citation type="submission" date="2013-08" db="EMBL/GenBank/DDBJ databases">
        <authorList>
            <person name="Stouthamer R."/>
            <person name="Nunney L."/>
        </authorList>
    </citation>
    <scope>NUCLEOTIDE SEQUENCE [LARGE SCALE GENOMIC DNA]</scope>
    <source>
        <strain evidence="6">ann-1</strain>
    </source>
</reference>
<sequence length="67" mass="7357">MQSGTVKWFSDQKGFGFILPDDGTPEVFVHYSGINSKGFRSLHEGQRVTYDVTQGPKGPQASNITPI</sequence>
<evidence type="ECO:0000259" key="4">
    <source>
        <dbReference type="PROSITE" id="PS51857"/>
    </source>
</evidence>
<evidence type="ECO:0000256" key="2">
    <source>
        <dbReference type="ARBA" id="ARBA00022490"/>
    </source>
</evidence>
<evidence type="ECO:0000256" key="3">
    <source>
        <dbReference type="RuleBase" id="RU000408"/>
    </source>
</evidence>
<keyword evidence="2" id="KW-0963">Cytoplasm</keyword>
<dbReference type="Gene3D" id="6.20.370.130">
    <property type="match status" value="1"/>
</dbReference>
<evidence type="ECO:0000313" key="6">
    <source>
        <dbReference type="Proteomes" id="UP000027215"/>
    </source>
</evidence>
<protein>
    <submittedName>
        <fullName evidence="5">Cold-shock protein</fullName>
    </submittedName>
</protein>
<dbReference type="InterPro" id="IPR012156">
    <property type="entry name" value="Cold_shock_CspA"/>
</dbReference>
<dbReference type="PATRIC" id="fig|155920.8.peg.2575"/>
<dbReference type="RefSeq" id="WP_004085832.1">
    <property type="nucleotide sequence ID" value="NZ_CP006696.1"/>
</dbReference>
<dbReference type="SUPFAM" id="SSF50249">
    <property type="entry name" value="Nucleic acid-binding proteins"/>
    <property type="match status" value="1"/>
</dbReference>
<dbReference type="PROSITE" id="PS51857">
    <property type="entry name" value="CSD_2"/>
    <property type="match status" value="1"/>
</dbReference>
<dbReference type="Proteomes" id="UP000027215">
    <property type="component" value="Chromosome"/>
</dbReference>
<dbReference type="KEGG" id="xfs:D934_10995"/>
<dbReference type="Gene3D" id="2.40.50.140">
    <property type="entry name" value="Nucleic acid-binding proteins"/>
    <property type="match status" value="1"/>
</dbReference>
<dbReference type="HOGENOM" id="CLU_117621_0_3_6"/>
<dbReference type="InterPro" id="IPR012340">
    <property type="entry name" value="NA-bd_OB-fold"/>
</dbReference>
<evidence type="ECO:0000313" key="5">
    <source>
        <dbReference type="EMBL" id="AIC10508.1"/>
    </source>
</evidence>
<dbReference type="PANTHER" id="PTHR11544">
    <property type="entry name" value="COLD SHOCK DOMAIN CONTAINING PROTEINS"/>
    <property type="match status" value="1"/>
</dbReference>
<dbReference type="AlphaFoldDB" id="A0A060H4M3"/>
<dbReference type="EMBL" id="CP006696">
    <property type="protein sequence ID" value="AIC10508.1"/>
    <property type="molecule type" value="Genomic_DNA"/>
</dbReference>
<feature type="domain" description="CSD" evidence="4">
    <location>
        <begin position="1"/>
        <end position="66"/>
    </location>
</feature>
<organism evidence="5 6">
    <name type="scientific">Xylella fastidiosa subsp. sandyi Ann-1</name>
    <dbReference type="NCBI Taxonomy" id="155920"/>
    <lineage>
        <taxon>Bacteria</taxon>
        <taxon>Pseudomonadati</taxon>
        <taxon>Pseudomonadota</taxon>
        <taxon>Gammaproteobacteria</taxon>
        <taxon>Lysobacterales</taxon>
        <taxon>Lysobacteraceae</taxon>
        <taxon>Xylella</taxon>
    </lineage>
</organism>
<dbReference type="GO" id="GO:0005829">
    <property type="term" value="C:cytosol"/>
    <property type="evidence" value="ECO:0007669"/>
    <property type="project" value="UniProtKB-ARBA"/>
</dbReference>
<proteinExistence type="predicted"/>
<evidence type="ECO:0000256" key="1">
    <source>
        <dbReference type="ARBA" id="ARBA00004496"/>
    </source>
</evidence>
<dbReference type="GO" id="GO:0003676">
    <property type="term" value="F:nucleic acid binding"/>
    <property type="evidence" value="ECO:0007669"/>
    <property type="project" value="InterPro"/>
</dbReference>
<dbReference type="InterPro" id="IPR002059">
    <property type="entry name" value="CSP_DNA-bd"/>
</dbReference>
<dbReference type="GeneID" id="93905197"/>
<dbReference type="CDD" id="cd04458">
    <property type="entry name" value="CSP_CDS"/>
    <property type="match status" value="1"/>
</dbReference>
<dbReference type="PROSITE" id="PS00352">
    <property type="entry name" value="CSD_1"/>
    <property type="match status" value="1"/>
</dbReference>
<dbReference type="SMART" id="SM00357">
    <property type="entry name" value="CSP"/>
    <property type="match status" value="1"/>
</dbReference>
<comment type="subcellular location">
    <subcellularLocation>
        <location evidence="1 3">Cytoplasm</location>
    </subcellularLocation>
</comment>
<dbReference type="FunFam" id="2.40.50.140:FF:000006">
    <property type="entry name" value="Cold shock protein CspC"/>
    <property type="match status" value="1"/>
</dbReference>
<name>A0A060H4M3_XYLFS</name>
<gene>
    <name evidence="5" type="ORF">D934_10995</name>
</gene>
<dbReference type="PRINTS" id="PR00050">
    <property type="entry name" value="COLDSHOCK"/>
</dbReference>
<dbReference type="InterPro" id="IPR050181">
    <property type="entry name" value="Cold_shock_domain"/>
</dbReference>